<gene>
    <name evidence="5" type="ORF">JJQ90_16340</name>
</gene>
<evidence type="ECO:0000259" key="4">
    <source>
        <dbReference type="PROSITE" id="PS50949"/>
    </source>
</evidence>
<proteinExistence type="predicted"/>
<dbReference type="PANTHER" id="PTHR43537">
    <property type="entry name" value="TRANSCRIPTIONAL REGULATOR, GNTR FAMILY"/>
    <property type="match status" value="1"/>
</dbReference>
<accession>A0ABS6HBG9</accession>
<dbReference type="SMART" id="SM00345">
    <property type="entry name" value="HTH_GNTR"/>
    <property type="match status" value="1"/>
</dbReference>
<protein>
    <submittedName>
        <fullName evidence="5">FCD domain-containing protein</fullName>
    </submittedName>
</protein>
<organism evidence="5 6">
    <name type="scientific">Falsiroseomonas oleicola</name>
    <dbReference type="NCBI Taxonomy" id="2801474"/>
    <lineage>
        <taxon>Bacteria</taxon>
        <taxon>Pseudomonadati</taxon>
        <taxon>Pseudomonadota</taxon>
        <taxon>Alphaproteobacteria</taxon>
        <taxon>Acetobacterales</taxon>
        <taxon>Roseomonadaceae</taxon>
        <taxon>Falsiroseomonas</taxon>
    </lineage>
</organism>
<dbReference type="SMART" id="SM00895">
    <property type="entry name" value="FCD"/>
    <property type="match status" value="1"/>
</dbReference>
<evidence type="ECO:0000313" key="5">
    <source>
        <dbReference type="EMBL" id="MBU8545293.1"/>
    </source>
</evidence>
<evidence type="ECO:0000256" key="3">
    <source>
        <dbReference type="ARBA" id="ARBA00023163"/>
    </source>
</evidence>
<dbReference type="Pfam" id="PF07729">
    <property type="entry name" value="FCD"/>
    <property type="match status" value="1"/>
</dbReference>
<dbReference type="PROSITE" id="PS50949">
    <property type="entry name" value="HTH_GNTR"/>
    <property type="match status" value="1"/>
</dbReference>
<evidence type="ECO:0000313" key="6">
    <source>
        <dbReference type="Proteomes" id="UP000689967"/>
    </source>
</evidence>
<dbReference type="EMBL" id="JAERQM010000004">
    <property type="protein sequence ID" value="MBU8545293.1"/>
    <property type="molecule type" value="Genomic_DNA"/>
</dbReference>
<comment type="caution">
    <text evidence="5">The sequence shown here is derived from an EMBL/GenBank/DDBJ whole genome shotgun (WGS) entry which is preliminary data.</text>
</comment>
<dbReference type="Proteomes" id="UP000689967">
    <property type="component" value="Unassembled WGS sequence"/>
</dbReference>
<dbReference type="Pfam" id="PF00392">
    <property type="entry name" value="GntR"/>
    <property type="match status" value="1"/>
</dbReference>
<name>A0ABS6HBG9_9PROT</name>
<feature type="domain" description="HTH gntR-type" evidence="4">
    <location>
        <begin position="4"/>
        <end position="71"/>
    </location>
</feature>
<dbReference type="InterPro" id="IPR000524">
    <property type="entry name" value="Tscrpt_reg_HTH_GntR"/>
</dbReference>
<evidence type="ECO:0000256" key="1">
    <source>
        <dbReference type="ARBA" id="ARBA00023015"/>
    </source>
</evidence>
<keyword evidence="2" id="KW-0238">DNA-binding</keyword>
<sequence length="212" mass="22880">MPENTLATLVQRRLRADLLRGVLPPGAKLKVQALAASYGTGPSPVREALASLTSEGLVERLDQRGFRAAPASVADFDELVRARCWLEEVVLRESLAAGDQGWEEALVLAQWRLGRLKRADAGWEEAHAAFHQALLAGCPSPTLCGMAEALREKAERFRALARRVAYPGRDVAAEHAAIAEAALARDVARAVPLLQAHYRSTASFVRAALAEA</sequence>
<dbReference type="PANTHER" id="PTHR43537:SF20">
    <property type="entry name" value="HTH-TYPE TRANSCRIPTIONAL REPRESSOR GLAR"/>
    <property type="match status" value="1"/>
</dbReference>
<reference evidence="5 6" key="1">
    <citation type="submission" date="2021-01" db="EMBL/GenBank/DDBJ databases">
        <title>Roseomonas sp. nov, a bacterium isolated from an oil production mixture in Yumen Oilfield.</title>
        <authorList>
            <person name="Wu D."/>
        </authorList>
    </citation>
    <scope>NUCLEOTIDE SEQUENCE [LARGE SCALE GENOMIC DNA]</scope>
    <source>
        <strain evidence="5 6">ROY-5-3</strain>
    </source>
</reference>
<evidence type="ECO:0000256" key="2">
    <source>
        <dbReference type="ARBA" id="ARBA00023125"/>
    </source>
</evidence>
<keyword evidence="3" id="KW-0804">Transcription</keyword>
<dbReference type="InterPro" id="IPR011711">
    <property type="entry name" value="GntR_C"/>
</dbReference>
<keyword evidence="1" id="KW-0805">Transcription regulation</keyword>
<dbReference type="RefSeq" id="WP_216877181.1">
    <property type="nucleotide sequence ID" value="NZ_JAERQM010000004.1"/>
</dbReference>
<keyword evidence="6" id="KW-1185">Reference proteome</keyword>